<gene>
    <name evidence="1" type="ORF">SAMN06295960_4608</name>
</gene>
<evidence type="ECO:0000313" key="2">
    <source>
        <dbReference type="Proteomes" id="UP000193834"/>
    </source>
</evidence>
<name>A0A1X7LW49_9BACL</name>
<sequence length="54" mass="6550">MERWWMRARYAVKSVIFPLICLQFIRTLLFPTGFDVLLLFAMFLLYLGILFEVF</sequence>
<evidence type="ECO:0000313" key="1">
    <source>
        <dbReference type="EMBL" id="SMG58108.1"/>
    </source>
</evidence>
<dbReference type="RefSeq" id="WP_169026474.1">
    <property type="nucleotide sequence ID" value="NZ_FXAZ01000009.1"/>
</dbReference>
<dbReference type="EMBL" id="FXAZ01000009">
    <property type="protein sequence ID" value="SMG58108.1"/>
    <property type="molecule type" value="Genomic_DNA"/>
</dbReference>
<proteinExistence type="predicted"/>
<protein>
    <submittedName>
        <fullName evidence="1">Uncharacterized protein</fullName>
    </submittedName>
</protein>
<dbReference type="Proteomes" id="UP000193834">
    <property type="component" value="Unassembled WGS sequence"/>
</dbReference>
<dbReference type="AlphaFoldDB" id="A0A1X7LW49"/>
<organism evidence="1 2">
    <name type="scientific">Paenibacillus aquistagni</name>
    <dbReference type="NCBI Taxonomy" id="1852522"/>
    <lineage>
        <taxon>Bacteria</taxon>
        <taxon>Bacillati</taxon>
        <taxon>Bacillota</taxon>
        <taxon>Bacilli</taxon>
        <taxon>Bacillales</taxon>
        <taxon>Paenibacillaceae</taxon>
        <taxon>Paenibacillus</taxon>
    </lineage>
</organism>
<reference evidence="1 2" key="1">
    <citation type="submission" date="2017-04" db="EMBL/GenBank/DDBJ databases">
        <authorList>
            <person name="Afonso C.L."/>
            <person name="Miller P.J."/>
            <person name="Scott M.A."/>
            <person name="Spackman E."/>
            <person name="Goraichik I."/>
            <person name="Dimitrov K.M."/>
            <person name="Suarez D.L."/>
            <person name="Swayne D.E."/>
        </authorList>
    </citation>
    <scope>NUCLEOTIDE SEQUENCE [LARGE SCALE GENOMIC DNA]</scope>
    <source>
        <strain evidence="1 2">11</strain>
    </source>
</reference>
<accession>A0A1X7LW49</accession>
<keyword evidence="2" id="KW-1185">Reference proteome</keyword>